<keyword evidence="1" id="KW-1133">Transmembrane helix</keyword>
<keyword evidence="1" id="KW-0812">Transmembrane</keyword>
<evidence type="ECO:0000313" key="2">
    <source>
        <dbReference type="EMBL" id="CAF1415700.1"/>
    </source>
</evidence>
<dbReference type="OrthoDB" id="10061579at2759"/>
<accession>A0A815M271</accession>
<dbReference type="EMBL" id="CAJNOQ010018028">
    <property type="protein sequence ID" value="CAF1415700.1"/>
    <property type="molecule type" value="Genomic_DNA"/>
</dbReference>
<keyword evidence="1" id="KW-0472">Membrane</keyword>
<feature type="non-terminal residue" evidence="2">
    <location>
        <position position="218"/>
    </location>
</feature>
<proteinExistence type="predicted"/>
<dbReference type="EMBL" id="CAJOBC010083453">
    <property type="protein sequence ID" value="CAF4301745.1"/>
    <property type="molecule type" value="Genomic_DNA"/>
</dbReference>
<dbReference type="Proteomes" id="UP000663829">
    <property type="component" value="Unassembled WGS sequence"/>
</dbReference>
<evidence type="ECO:0000313" key="3">
    <source>
        <dbReference type="EMBL" id="CAF4301745.1"/>
    </source>
</evidence>
<protein>
    <submittedName>
        <fullName evidence="2">Uncharacterized protein</fullName>
    </submittedName>
</protein>
<evidence type="ECO:0000313" key="4">
    <source>
        <dbReference type="Proteomes" id="UP000663829"/>
    </source>
</evidence>
<reference evidence="2" key="1">
    <citation type="submission" date="2021-02" db="EMBL/GenBank/DDBJ databases">
        <authorList>
            <person name="Nowell W R."/>
        </authorList>
    </citation>
    <scope>NUCLEOTIDE SEQUENCE</scope>
</reference>
<dbReference type="AlphaFoldDB" id="A0A815M271"/>
<sequence length="218" mass="24823">MAGNALLAGIETNYGYSTVNDSYSLYQVYFPYNYTDCSCKQYPITCGQWGGVFLWEFQEAEVLFLMPGFYIACFTIESLFLSTFECYFNQSCLDTINQLIGLNSQFPFNATAMSYTESQSQYSVTTKIQDIVEQLMIEQWNDEISFDSYFEACRPASCLYTYNKRGDAVYVITTTIGLIGGLTTLLTHLSSLLISYLRRKKRPVQTTDTIVVMVLRGI</sequence>
<feature type="transmembrane region" description="Helical" evidence="1">
    <location>
        <begin position="168"/>
        <end position="194"/>
    </location>
</feature>
<comment type="caution">
    <text evidence="2">The sequence shown here is derived from an EMBL/GenBank/DDBJ whole genome shotgun (WGS) entry which is preliminary data.</text>
</comment>
<keyword evidence="4" id="KW-1185">Reference proteome</keyword>
<name>A0A815M271_9BILA</name>
<evidence type="ECO:0000256" key="1">
    <source>
        <dbReference type="SAM" id="Phobius"/>
    </source>
</evidence>
<dbReference type="Proteomes" id="UP000681722">
    <property type="component" value="Unassembled WGS sequence"/>
</dbReference>
<organism evidence="2 4">
    <name type="scientific">Didymodactylos carnosus</name>
    <dbReference type="NCBI Taxonomy" id="1234261"/>
    <lineage>
        <taxon>Eukaryota</taxon>
        <taxon>Metazoa</taxon>
        <taxon>Spiralia</taxon>
        <taxon>Gnathifera</taxon>
        <taxon>Rotifera</taxon>
        <taxon>Eurotatoria</taxon>
        <taxon>Bdelloidea</taxon>
        <taxon>Philodinida</taxon>
        <taxon>Philodinidae</taxon>
        <taxon>Didymodactylos</taxon>
    </lineage>
</organism>
<gene>
    <name evidence="2" type="ORF">GPM918_LOCUS33598</name>
    <name evidence="3" type="ORF">SRO942_LOCUS34285</name>
</gene>